<sequence length="464" mass="50556">MFCWIPRRNPSHSTTVQYGIFATILYYIYFFLDGYDSQTISVCMRAFEVSLGLSPSSASLLATVEFMATLGCCPLWGFLADRFPVRHVAGGAMFISGMTCILLGNALSYPVILSLRFLHGFALACTAPAKQKIITDSVAKDDHGTHFGFCHAANCLGRLISAVITTYTSMTMFLGCHGWRMCYCVLGYVWILMATFVVFFMKPTPDSTGSCNKTFLEGIRKTFERKTSYLLLFAVYISDAPFGAFVYIISYLQYVGLSDFMAGICCATALIGGFIGGAAGGPLVTLCHKNDGKYGRLSVGTLIVASRILIVLAIFRGPIPTGGKLAWFHYLEFALFGASLMTVSSVDSPIIADIVEQQYQASASAIYRCFAGIPSSATFVPLCGFLAEKVFGYTPTTESVHTMSDELKAVNARALANSMMYVVGVSTVINVVCYGAMFFTYPDDSKETEEANKKQQNGMQKSSK</sequence>
<feature type="transmembrane region" description="Helical" evidence="7">
    <location>
        <begin position="260"/>
        <end position="285"/>
    </location>
</feature>
<feature type="transmembrane region" description="Helical" evidence="7">
    <location>
        <begin position="178"/>
        <end position="200"/>
    </location>
</feature>
<protein>
    <submittedName>
        <fullName evidence="9">Transporter</fullName>
    </submittedName>
</protein>
<proteinExistence type="inferred from homology"/>
<feature type="transmembrane region" description="Helical" evidence="7">
    <location>
        <begin position="327"/>
        <end position="344"/>
    </location>
</feature>
<evidence type="ECO:0000313" key="9">
    <source>
        <dbReference type="EMBL" id="KAK1933262.1"/>
    </source>
</evidence>
<feature type="transmembrane region" description="Helical" evidence="7">
    <location>
        <begin position="365"/>
        <end position="387"/>
    </location>
</feature>
<keyword evidence="3 7" id="KW-0812">Transmembrane</keyword>
<comment type="similarity">
    <text evidence="6">Belongs to the major facilitator superfamily. Spinster (TC 2.A.1.49) family.</text>
</comment>
<accession>A0AAD9LF47</accession>
<dbReference type="GO" id="GO:0016020">
    <property type="term" value="C:membrane"/>
    <property type="evidence" value="ECO:0007669"/>
    <property type="project" value="UniProtKB-SubCell"/>
</dbReference>
<dbReference type="InterPro" id="IPR011701">
    <property type="entry name" value="MFS"/>
</dbReference>
<dbReference type="PROSITE" id="PS50850">
    <property type="entry name" value="MFS"/>
    <property type="match status" value="1"/>
</dbReference>
<dbReference type="InterPro" id="IPR020846">
    <property type="entry name" value="MFS_dom"/>
</dbReference>
<reference evidence="9" key="2">
    <citation type="submission" date="2021-05" db="EMBL/GenBank/DDBJ databases">
        <authorList>
            <person name="Pain A."/>
        </authorList>
    </citation>
    <scope>NUCLEOTIDE SEQUENCE</scope>
    <source>
        <strain evidence="9">1802A</strain>
    </source>
</reference>
<dbReference type="Pfam" id="PF07690">
    <property type="entry name" value="MFS_1"/>
    <property type="match status" value="1"/>
</dbReference>
<dbReference type="Gene3D" id="1.20.1250.20">
    <property type="entry name" value="MFS general substrate transporter like domains"/>
    <property type="match status" value="2"/>
</dbReference>
<evidence type="ECO:0000313" key="10">
    <source>
        <dbReference type="Proteomes" id="UP001195914"/>
    </source>
</evidence>
<evidence type="ECO:0000256" key="5">
    <source>
        <dbReference type="ARBA" id="ARBA00023136"/>
    </source>
</evidence>
<keyword evidence="2" id="KW-0813">Transport</keyword>
<comment type="caution">
    <text evidence="9">The sequence shown here is derived from an EMBL/GenBank/DDBJ whole genome shotgun (WGS) entry which is preliminary data.</text>
</comment>
<dbReference type="EMBL" id="JAHBMH010000073">
    <property type="protein sequence ID" value="KAK1933262.1"/>
    <property type="molecule type" value="Genomic_DNA"/>
</dbReference>
<evidence type="ECO:0000256" key="2">
    <source>
        <dbReference type="ARBA" id="ARBA00022448"/>
    </source>
</evidence>
<dbReference type="AlphaFoldDB" id="A0AAD9LF47"/>
<keyword evidence="4 7" id="KW-1133">Transmembrane helix</keyword>
<dbReference type="PANTHER" id="PTHR23505:SF52">
    <property type="entry name" value="MAJOR FACILITATOR SUPERFAMILY PROTEIN"/>
    <property type="match status" value="1"/>
</dbReference>
<feature type="domain" description="Major facilitator superfamily (MFS) profile" evidence="8">
    <location>
        <begin position="22"/>
        <end position="445"/>
    </location>
</feature>
<dbReference type="GO" id="GO:0022857">
    <property type="term" value="F:transmembrane transporter activity"/>
    <property type="evidence" value="ECO:0007669"/>
    <property type="project" value="InterPro"/>
</dbReference>
<feature type="transmembrane region" description="Helical" evidence="7">
    <location>
        <begin position="229"/>
        <end position="254"/>
    </location>
</feature>
<evidence type="ECO:0000256" key="4">
    <source>
        <dbReference type="ARBA" id="ARBA00022989"/>
    </source>
</evidence>
<feature type="transmembrane region" description="Helical" evidence="7">
    <location>
        <begin position="91"/>
        <end position="112"/>
    </location>
</feature>
<dbReference type="SUPFAM" id="SSF103473">
    <property type="entry name" value="MFS general substrate transporter"/>
    <property type="match status" value="1"/>
</dbReference>
<evidence type="ECO:0000259" key="8">
    <source>
        <dbReference type="PROSITE" id="PS50850"/>
    </source>
</evidence>
<gene>
    <name evidence="9" type="ORF">X943_002905</name>
</gene>
<dbReference type="InterPro" id="IPR036259">
    <property type="entry name" value="MFS_trans_sf"/>
</dbReference>
<dbReference type="InterPro" id="IPR044770">
    <property type="entry name" value="MFS_spinster-like"/>
</dbReference>
<keyword evidence="10" id="KW-1185">Reference proteome</keyword>
<dbReference type="CDD" id="cd06174">
    <property type="entry name" value="MFS"/>
    <property type="match status" value="1"/>
</dbReference>
<evidence type="ECO:0000256" key="7">
    <source>
        <dbReference type="SAM" id="Phobius"/>
    </source>
</evidence>
<feature type="transmembrane region" description="Helical" evidence="7">
    <location>
        <begin position="419"/>
        <end position="439"/>
    </location>
</feature>
<evidence type="ECO:0000256" key="1">
    <source>
        <dbReference type="ARBA" id="ARBA00004141"/>
    </source>
</evidence>
<keyword evidence="5 7" id="KW-0472">Membrane</keyword>
<name>A0AAD9LF47_BABDI</name>
<evidence type="ECO:0000256" key="6">
    <source>
        <dbReference type="ARBA" id="ARBA00024338"/>
    </source>
</evidence>
<evidence type="ECO:0000256" key="3">
    <source>
        <dbReference type="ARBA" id="ARBA00022692"/>
    </source>
</evidence>
<organism evidence="9 10">
    <name type="scientific">Babesia divergens</name>
    <dbReference type="NCBI Taxonomy" id="32595"/>
    <lineage>
        <taxon>Eukaryota</taxon>
        <taxon>Sar</taxon>
        <taxon>Alveolata</taxon>
        <taxon>Apicomplexa</taxon>
        <taxon>Aconoidasida</taxon>
        <taxon>Piroplasmida</taxon>
        <taxon>Babesiidae</taxon>
        <taxon>Babesia</taxon>
    </lineage>
</organism>
<reference evidence="9" key="1">
    <citation type="journal article" date="2014" name="Nucleic Acids Res.">
        <title>The evolutionary dynamics of variant antigen genes in Babesia reveal a history of genomic innovation underlying host-parasite interaction.</title>
        <authorList>
            <person name="Jackson A.P."/>
            <person name="Otto T.D."/>
            <person name="Darby A."/>
            <person name="Ramaprasad A."/>
            <person name="Xia D."/>
            <person name="Echaide I.E."/>
            <person name="Farber M."/>
            <person name="Gahlot S."/>
            <person name="Gamble J."/>
            <person name="Gupta D."/>
            <person name="Gupta Y."/>
            <person name="Jackson L."/>
            <person name="Malandrin L."/>
            <person name="Malas T.B."/>
            <person name="Moussa E."/>
            <person name="Nair M."/>
            <person name="Reid A.J."/>
            <person name="Sanders M."/>
            <person name="Sharma J."/>
            <person name="Tracey A."/>
            <person name="Quail M.A."/>
            <person name="Weir W."/>
            <person name="Wastling J.M."/>
            <person name="Hall N."/>
            <person name="Willadsen P."/>
            <person name="Lingelbach K."/>
            <person name="Shiels B."/>
            <person name="Tait A."/>
            <person name="Berriman M."/>
            <person name="Allred D.R."/>
            <person name="Pain A."/>
        </authorList>
    </citation>
    <scope>NUCLEOTIDE SEQUENCE</scope>
    <source>
        <strain evidence="9">1802A</strain>
    </source>
</reference>
<feature type="transmembrane region" description="Helical" evidence="7">
    <location>
        <begin position="297"/>
        <end position="315"/>
    </location>
</feature>
<comment type="subcellular location">
    <subcellularLocation>
        <location evidence="1">Membrane</location>
        <topology evidence="1">Multi-pass membrane protein</topology>
    </subcellularLocation>
</comment>
<feature type="transmembrane region" description="Helical" evidence="7">
    <location>
        <begin position="15"/>
        <end position="32"/>
    </location>
</feature>
<dbReference type="Proteomes" id="UP001195914">
    <property type="component" value="Unassembled WGS sequence"/>
</dbReference>
<feature type="transmembrane region" description="Helical" evidence="7">
    <location>
        <begin position="58"/>
        <end position="79"/>
    </location>
</feature>
<dbReference type="PANTHER" id="PTHR23505">
    <property type="entry name" value="SPINSTER"/>
    <property type="match status" value="1"/>
</dbReference>